<protein>
    <submittedName>
        <fullName evidence="2">Uncharacterized protein</fullName>
    </submittedName>
</protein>
<feature type="region of interest" description="Disordered" evidence="1">
    <location>
        <begin position="1"/>
        <end position="26"/>
    </location>
</feature>
<dbReference type="PATRIC" id="fig|1056511.3.peg.463"/>
<dbReference type="Proteomes" id="UP000011134">
    <property type="component" value="Unassembled WGS sequence"/>
</dbReference>
<comment type="caution">
    <text evidence="2">The sequence shown here is derived from an EMBL/GenBank/DDBJ whole genome shotgun (WGS) entry which is preliminary data.</text>
</comment>
<proteinExistence type="predicted"/>
<dbReference type="EMBL" id="AMZO01000002">
    <property type="protein sequence ID" value="ELR67461.1"/>
    <property type="molecule type" value="Genomic_DNA"/>
</dbReference>
<reference evidence="2 3" key="1">
    <citation type="submission" date="2012-12" db="EMBL/GenBank/DDBJ databases">
        <title>Genome Assembly of Photobacterium sp. AK15.</title>
        <authorList>
            <person name="Khatri I."/>
            <person name="Vaidya B."/>
            <person name="Srinivas T.N.R."/>
            <person name="Subramanian S."/>
            <person name="Pinnaka A."/>
        </authorList>
    </citation>
    <scope>NUCLEOTIDE SEQUENCE [LARGE SCALE GENOMIC DNA]</scope>
    <source>
        <strain evidence="2 3">AK15</strain>
    </source>
</reference>
<organism evidence="2 3">
    <name type="scientific">Photobacterium marinum</name>
    <dbReference type="NCBI Taxonomy" id="1056511"/>
    <lineage>
        <taxon>Bacteria</taxon>
        <taxon>Pseudomonadati</taxon>
        <taxon>Pseudomonadota</taxon>
        <taxon>Gammaproteobacteria</taxon>
        <taxon>Vibrionales</taxon>
        <taxon>Vibrionaceae</taxon>
        <taxon>Photobacterium</taxon>
    </lineage>
</organism>
<dbReference type="AlphaFoldDB" id="L8JF17"/>
<gene>
    <name evidence="2" type="ORF">C942_01390</name>
</gene>
<evidence type="ECO:0000313" key="2">
    <source>
        <dbReference type="EMBL" id="ELR67461.1"/>
    </source>
</evidence>
<evidence type="ECO:0000313" key="3">
    <source>
        <dbReference type="Proteomes" id="UP000011134"/>
    </source>
</evidence>
<accession>L8JF17</accession>
<keyword evidence="3" id="KW-1185">Reference proteome</keyword>
<sequence>MLGLACQAQQITPPAEGSATTKKRKRRVDDEFAVPCKYPVIEAITG</sequence>
<name>L8JF17_9GAMM</name>
<evidence type="ECO:0000256" key="1">
    <source>
        <dbReference type="SAM" id="MobiDB-lite"/>
    </source>
</evidence>